<dbReference type="PANTHER" id="PTHR11085">
    <property type="entry name" value="NAD-DEPENDENT PROTEIN DEACYLASE SIRTUIN-5, MITOCHONDRIAL-RELATED"/>
    <property type="match status" value="1"/>
</dbReference>
<accession>A0A5K1K322</accession>
<proteinExistence type="inferred from homology"/>
<feature type="compositionally biased region" description="Polar residues" evidence="7">
    <location>
        <begin position="314"/>
        <end position="323"/>
    </location>
</feature>
<dbReference type="GO" id="GO:0017136">
    <property type="term" value="F:histone deacetylase activity, NAD-dependent"/>
    <property type="evidence" value="ECO:0007669"/>
    <property type="project" value="TreeGrafter"/>
</dbReference>
<dbReference type="GO" id="GO:0005634">
    <property type="term" value="C:nucleus"/>
    <property type="evidence" value="ECO:0007669"/>
    <property type="project" value="TreeGrafter"/>
</dbReference>
<dbReference type="GO" id="GO:0046872">
    <property type="term" value="F:metal ion binding"/>
    <property type="evidence" value="ECO:0007669"/>
    <property type="project" value="UniProtKB-KW"/>
</dbReference>
<sequence>MTTFLPLDATTVIPVFPSFLKLSPDPEGHVKRVVMAILKARKIVVVCGAGISVQAGIPDFRSSEGLFQSTKKNHPTLVSGKDLFDASVFNYKRTTSLFCQMIAKLSQLSEDAEPTAFHRLLGALDGRGSLMRVYTQNIDALETKAGLSFGLPEWGGKRSSPMGHHRCIPLHGTLQWMHCATCTHSYPLRDFLSSLVSGQLPLCPQCVALEETRRLVAKRSRGVGKLRPSLVLYNEDHRDAEIVGHIVEKDLMGKRSAAPDLLLVVGTSLQVPGTRRIVREFSKVVQCRYSAPTNTSPMASSIEEPTKSAHDQGRTTPTPSSSVPGELPVRAIYLNLDFPGPSREWEGVFDVWIQGDAQQFARLAQEELENQKKTQETMLVKGRKRRRRRQGSATDEIKKRKEFVPPHDSAVVTGGRSSSSSVTLESCVG</sequence>
<feature type="domain" description="Deacetylase sirtuin-type" evidence="8">
    <location>
        <begin position="23"/>
        <end position="371"/>
    </location>
</feature>
<keyword evidence="5" id="KW-0496">Mitochondrion</keyword>
<dbReference type="GO" id="GO:0005739">
    <property type="term" value="C:mitochondrion"/>
    <property type="evidence" value="ECO:0007669"/>
    <property type="project" value="UniProtKB-SubCell"/>
</dbReference>
<dbReference type="PROSITE" id="PS50305">
    <property type="entry name" value="SIRTUIN"/>
    <property type="match status" value="1"/>
</dbReference>
<keyword evidence="4" id="KW-0520">NAD</keyword>
<gene>
    <name evidence="9" type="primary">I1RZY1</name>
</gene>
<name>A0A5K1K322_9APHY</name>
<protein>
    <recommendedName>
        <fullName evidence="8">Deacetylase sirtuin-type domain-containing protein</fullName>
    </recommendedName>
</protein>
<dbReference type="GO" id="GO:0000122">
    <property type="term" value="P:negative regulation of transcription by RNA polymerase II"/>
    <property type="evidence" value="ECO:0007669"/>
    <property type="project" value="TreeGrafter"/>
</dbReference>
<evidence type="ECO:0000256" key="7">
    <source>
        <dbReference type="SAM" id="MobiDB-lite"/>
    </source>
</evidence>
<dbReference type="InterPro" id="IPR003000">
    <property type="entry name" value="Sirtuin"/>
</dbReference>
<comment type="similarity">
    <text evidence="2">Belongs to the sirtuin family. Class I subfamily.</text>
</comment>
<keyword evidence="3" id="KW-0808">Transferase</keyword>
<dbReference type="PANTHER" id="PTHR11085:SF15">
    <property type="entry name" value="NAD-DEPENDENT HISTONE DEACETYLASE HST4"/>
    <property type="match status" value="1"/>
</dbReference>
<dbReference type="GO" id="GO:0031934">
    <property type="term" value="C:mating-type region heterochromatin"/>
    <property type="evidence" value="ECO:0007669"/>
    <property type="project" value="TreeGrafter"/>
</dbReference>
<evidence type="ECO:0000256" key="2">
    <source>
        <dbReference type="ARBA" id="ARBA00006924"/>
    </source>
</evidence>
<evidence type="ECO:0000259" key="8">
    <source>
        <dbReference type="PROSITE" id="PS50305"/>
    </source>
</evidence>
<evidence type="ECO:0000313" key="9">
    <source>
        <dbReference type="EMBL" id="VWO99962.1"/>
    </source>
</evidence>
<dbReference type="AlphaFoldDB" id="A0A5K1K322"/>
<feature type="binding site" evidence="6">
    <location>
        <position position="182"/>
    </location>
    <ligand>
        <name>Zn(2+)</name>
        <dbReference type="ChEBI" id="CHEBI:29105"/>
    </ligand>
</feature>
<feature type="binding site" evidence="6">
    <location>
        <position position="206"/>
    </location>
    <ligand>
        <name>Zn(2+)</name>
        <dbReference type="ChEBI" id="CHEBI:29105"/>
    </ligand>
</feature>
<dbReference type="EMBL" id="LR728041">
    <property type="protein sequence ID" value="VWO99962.1"/>
    <property type="molecule type" value="Genomic_DNA"/>
</dbReference>
<evidence type="ECO:0000256" key="5">
    <source>
        <dbReference type="ARBA" id="ARBA00023128"/>
    </source>
</evidence>
<keyword evidence="6" id="KW-0479">Metal-binding</keyword>
<evidence type="ECO:0000256" key="6">
    <source>
        <dbReference type="PROSITE-ProRule" id="PRU00236"/>
    </source>
</evidence>
<dbReference type="Pfam" id="PF02146">
    <property type="entry name" value="SIR2"/>
    <property type="match status" value="1"/>
</dbReference>
<dbReference type="Gene3D" id="3.40.50.1220">
    <property type="entry name" value="TPP-binding domain"/>
    <property type="match status" value="1"/>
</dbReference>
<feature type="region of interest" description="Disordered" evidence="7">
    <location>
        <begin position="382"/>
        <end position="429"/>
    </location>
</feature>
<reference evidence="9" key="1">
    <citation type="submission" date="2019-10" db="EMBL/GenBank/DDBJ databases">
        <authorList>
            <person name="Nor Muhammad N."/>
        </authorList>
    </citation>
    <scope>NUCLEOTIDE SEQUENCE</scope>
</reference>
<dbReference type="GO" id="GO:1990414">
    <property type="term" value="P:replication-born double-strand break repair via sister chromatid exchange"/>
    <property type="evidence" value="ECO:0007669"/>
    <property type="project" value="TreeGrafter"/>
</dbReference>
<dbReference type="InterPro" id="IPR026590">
    <property type="entry name" value="Ssirtuin_cat_dom"/>
</dbReference>
<feature type="binding site" evidence="6">
    <location>
        <position position="179"/>
    </location>
    <ligand>
        <name>Zn(2+)</name>
        <dbReference type="ChEBI" id="CHEBI:29105"/>
    </ligand>
</feature>
<evidence type="ECO:0000256" key="4">
    <source>
        <dbReference type="ARBA" id="ARBA00023027"/>
    </source>
</evidence>
<evidence type="ECO:0000256" key="3">
    <source>
        <dbReference type="ARBA" id="ARBA00022679"/>
    </source>
</evidence>
<feature type="binding site" evidence="6">
    <location>
        <position position="203"/>
    </location>
    <ligand>
        <name>Zn(2+)</name>
        <dbReference type="ChEBI" id="CHEBI:29105"/>
    </ligand>
</feature>
<organism evidence="9">
    <name type="scientific">Ganoderma boninense</name>
    <dbReference type="NCBI Taxonomy" id="34458"/>
    <lineage>
        <taxon>Eukaryota</taxon>
        <taxon>Fungi</taxon>
        <taxon>Dikarya</taxon>
        <taxon>Basidiomycota</taxon>
        <taxon>Agaricomycotina</taxon>
        <taxon>Agaricomycetes</taxon>
        <taxon>Polyporales</taxon>
        <taxon>Polyporaceae</taxon>
        <taxon>Ganoderma</taxon>
    </lineage>
</organism>
<feature type="compositionally biased region" description="Basic and acidic residues" evidence="7">
    <location>
        <begin position="395"/>
        <end position="405"/>
    </location>
</feature>
<dbReference type="GO" id="GO:0006282">
    <property type="term" value="P:regulation of DNA repair"/>
    <property type="evidence" value="ECO:0007669"/>
    <property type="project" value="TreeGrafter"/>
</dbReference>
<dbReference type="InterPro" id="IPR050134">
    <property type="entry name" value="NAD-dep_sirtuin_deacylases"/>
</dbReference>
<feature type="region of interest" description="Disordered" evidence="7">
    <location>
        <begin position="292"/>
        <end position="325"/>
    </location>
</feature>
<dbReference type="Gene3D" id="3.30.1600.10">
    <property type="entry name" value="SIR2/SIRT2 'Small Domain"/>
    <property type="match status" value="1"/>
</dbReference>
<dbReference type="InterPro" id="IPR026591">
    <property type="entry name" value="Sirtuin_cat_small_dom_sf"/>
</dbReference>
<dbReference type="GO" id="GO:0031508">
    <property type="term" value="P:pericentric heterochromatin formation"/>
    <property type="evidence" value="ECO:0007669"/>
    <property type="project" value="TreeGrafter"/>
</dbReference>
<dbReference type="GO" id="GO:0070403">
    <property type="term" value="F:NAD+ binding"/>
    <property type="evidence" value="ECO:0007669"/>
    <property type="project" value="InterPro"/>
</dbReference>
<dbReference type="SUPFAM" id="SSF52467">
    <property type="entry name" value="DHS-like NAD/FAD-binding domain"/>
    <property type="match status" value="1"/>
</dbReference>
<evidence type="ECO:0000256" key="1">
    <source>
        <dbReference type="ARBA" id="ARBA00004173"/>
    </source>
</evidence>
<feature type="compositionally biased region" description="Basic and acidic residues" evidence="7">
    <location>
        <begin position="304"/>
        <end position="313"/>
    </location>
</feature>
<feature type="active site" description="Proton acceptor" evidence="6">
    <location>
        <position position="171"/>
    </location>
</feature>
<keyword evidence="6" id="KW-0862">Zinc</keyword>
<dbReference type="InterPro" id="IPR029035">
    <property type="entry name" value="DHS-like_NAD/FAD-binding_dom"/>
</dbReference>
<comment type="subcellular location">
    <subcellularLocation>
        <location evidence="1">Mitochondrion</location>
    </subcellularLocation>
</comment>